<keyword evidence="2" id="KW-0732">Signal</keyword>
<dbReference type="InterPro" id="IPR050312">
    <property type="entry name" value="IolE/XylAMocC-like"/>
</dbReference>
<dbReference type="InterPro" id="IPR006311">
    <property type="entry name" value="TAT_signal"/>
</dbReference>
<reference evidence="4 5" key="1">
    <citation type="submission" date="2019-07" db="EMBL/GenBank/DDBJ databases">
        <title>Whole genome shotgun sequence of Cellulomonas aerilata NBRC 106308.</title>
        <authorList>
            <person name="Hosoyama A."/>
            <person name="Uohara A."/>
            <person name="Ohji S."/>
            <person name="Ichikawa N."/>
        </authorList>
    </citation>
    <scope>NUCLEOTIDE SEQUENCE [LARGE SCALE GENOMIC DNA]</scope>
    <source>
        <strain evidence="4 5">NBRC 106308</strain>
    </source>
</reference>
<name>A0A512DGY9_9CELL</name>
<dbReference type="PANTHER" id="PTHR12110">
    <property type="entry name" value="HYDROXYPYRUVATE ISOMERASE"/>
    <property type="match status" value="1"/>
</dbReference>
<dbReference type="AlphaFoldDB" id="A0A512DGY9"/>
<organism evidence="4 5">
    <name type="scientific">Cellulomonas aerilata</name>
    <dbReference type="NCBI Taxonomy" id="515326"/>
    <lineage>
        <taxon>Bacteria</taxon>
        <taxon>Bacillati</taxon>
        <taxon>Actinomycetota</taxon>
        <taxon>Actinomycetes</taxon>
        <taxon>Micrococcales</taxon>
        <taxon>Cellulomonadaceae</taxon>
        <taxon>Cellulomonas</taxon>
    </lineage>
</organism>
<accession>A0A512DGY9</accession>
<feature type="chain" id="PRO_5022111467" evidence="2">
    <location>
        <begin position="37"/>
        <end position="322"/>
    </location>
</feature>
<dbReference type="PROSITE" id="PS51318">
    <property type="entry name" value="TAT"/>
    <property type="match status" value="1"/>
</dbReference>
<protein>
    <submittedName>
        <fullName evidence="4">Sugar phosphate isomerase</fullName>
    </submittedName>
</protein>
<dbReference type="SUPFAM" id="SSF51658">
    <property type="entry name" value="Xylose isomerase-like"/>
    <property type="match status" value="1"/>
</dbReference>
<dbReference type="Pfam" id="PF01261">
    <property type="entry name" value="AP_endonuc_2"/>
    <property type="match status" value="1"/>
</dbReference>
<evidence type="ECO:0000256" key="1">
    <source>
        <dbReference type="ARBA" id="ARBA00023277"/>
    </source>
</evidence>
<sequence>MNRLTSTGRRVVRTGLVAGAAVALAGTGLLAGPASAHPGHDRGPHGDDCAGRVPVGKISIQMFSYFGWTNQVGIEPVLAELEEIGYRNIEPFAFGPTGWGGLSGEELRDLARSHGLKVPSSHGGTDEATFDASLAYAKDVGQRYVGSGGFALGGIRAGMTYDEVVAVAQSLDRLGERSVRNGTGKVFGHNHQQEFLTTVVDPATGETKTAWEVIAEHTDPRYVTFQLDVFWAADAGVDVVDLLERYGRRIELLHIKDGFLNGPGVEGASRGTPTDVGEGELDWEPILAAAKGYVKLYVVERDGAPATAEFARDSFRFLTCSD</sequence>
<feature type="domain" description="Xylose isomerase-like TIM barrel" evidence="3">
    <location>
        <begin position="79"/>
        <end position="317"/>
    </location>
</feature>
<dbReference type="InterPro" id="IPR036237">
    <property type="entry name" value="Xyl_isomerase-like_sf"/>
</dbReference>
<proteinExistence type="predicted"/>
<gene>
    <name evidence="4" type="ORF">CAE01nite_34210</name>
</gene>
<keyword evidence="4" id="KW-0413">Isomerase</keyword>
<evidence type="ECO:0000313" key="5">
    <source>
        <dbReference type="Proteomes" id="UP000321181"/>
    </source>
</evidence>
<feature type="signal peptide" evidence="2">
    <location>
        <begin position="1"/>
        <end position="36"/>
    </location>
</feature>
<evidence type="ECO:0000313" key="4">
    <source>
        <dbReference type="EMBL" id="GEO35696.1"/>
    </source>
</evidence>
<dbReference type="RefSeq" id="WP_146906751.1">
    <property type="nucleotide sequence ID" value="NZ_BAAARM010000007.1"/>
</dbReference>
<evidence type="ECO:0000259" key="3">
    <source>
        <dbReference type="Pfam" id="PF01261"/>
    </source>
</evidence>
<dbReference type="InterPro" id="IPR013022">
    <property type="entry name" value="Xyl_isomerase-like_TIM-brl"/>
</dbReference>
<keyword evidence="5" id="KW-1185">Reference proteome</keyword>
<comment type="caution">
    <text evidence="4">The sequence shown here is derived from an EMBL/GenBank/DDBJ whole genome shotgun (WGS) entry which is preliminary data.</text>
</comment>
<dbReference type="GO" id="GO:0016853">
    <property type="term" value="F:isomerase activity"/>
    <property type="evidence" value="ECO:0007669"/>
    <property type="project" value="UniProtKB-KW"/>
</dbReference>
<dbReference type="PANTHER" id="PTHR12110:SF41">
    <property type="entry name" value="INOSOSE DEHYDRATASE"/>
    <property type="match status" value="1"/>
</dbReference>
<dbReference type="Proteomes" id="UP000321181">
    <property type="component" value="Unassembled WGS sequence"/>
</dbReference>
<dbReference type="EMBL" id="BJYY01000022">
    <property type="protein sequence ID" value="GEO35696.1"/>
    <property type="molecule type" value="Genomic_DNA"/>
</dbReference>
<dbReference type="Gene3D" id="3.20.20.150">
    <property type="entry name" value="Divalent-metal-dependent TIM barrel enzymes"/>
    <property type="match status" value="1"/>
</dbReference>
<keyword evidence="1" id="KW-0119">Carbohydrate metabolism</keyword>
<evidence type="ECO:0000256" key="2">
    <source>
        <dbReference type="SAM" id="SignalP"/>
    </source>
</evidence>
<dbReference type="OrthoDB" id="5182842at2"/>